<dbReference type="SUPFAM" id="SSF46689">
    <property type="entry name" value="Homeodomain-like"/>
    <property type="match status" value="1"/>
</dbReference>
<dbReference type="Pfam" id="PF00440">
    <property type="entry name" value="TetR_N"/>
    <property type="match status" value="1"/>
</dbReference>
<accession>A0A6I6JE20</accession>
<evidence type="ECO:0000313" key="4">
    <source>
        <dbReference type="EMBL" id="QGY41075.1"/>
    </source>
</evidence>
<dbReference type="KEGG" id="psel:GM415_13375"/>
<dbReference type="Proteomes" id="UP000428328">
    <property type="component" value="Chromosome"/>
</dbReference>
<dbReference type="EMBL" id="CP046400">
    <property type="protein sequence ID" value="QGY41075.1"/>
    <property type="molecule type" value="Genomic_DNA"/>
</dbReference>
<evidence type="ECO:0000256" key="2">
    <source>
        <dbReference type="PROSITE-ProRule" id="PRU00335"/>
    </source>
</evidence>
<proteinExistence type="predicted"/>
<dbReference type="Gene3D" id="1.10.357.10">
    <property type="entry name" value="Tetracycline Repressor, domain 2"/>
    <property type="match status" value="1"/>
</dbReference>
<dbReference type="PROSITE" id="PS01081">
    <property type="entry name" value="HTH_TETR_1"/>
    <property type="match status" value="1"/>
</dbReference>
<evidence type="ECO:0000313" key="5">
    <source>
        <dbReference type="Proteomes" id="UP000428328"/>
    </source>
</evidence>
<name>A0A6I6JE20_9BACT</name>
<feature type="DNA-binding region" description="H-T-H motif" evidence="2">
    <location>
        <begin position="42"/>
        <end position="61"/>
    </location>
</feature>
<evidence type="ECO:0000259" key="3">
    <source>
        <dbReference type="PROSITE" id="PS50977"/>
    </source>
</evidence>
<evidence type="ECO:0000256" key="1">
    <source>
        <dbReference type="ARBA" id="ARBA00023125"/>
    </source>
</evidence>
<feature type="domain" description="HTH tetR-type" evidence="3">
    <location>
        <begin position="19"/>
        <end position="79"/>
    </location>
</feature>
<sequence>MHNSLLCAREKLMVQILKDTVRTQILSAARERFAKVGFKKATMGDIASEAGVATGTIYKYFKNKNRLFGAIITDSLVDAYLRLTQNRIASFARKDGPLSPDNKTQVASGELLQFYVDNRLEIIIILSRAQGTKYESFAREYVQSMESQSIRQAQKQFPEMTLSPTFHFMVKNILEESVRFLVSALETFTEAESIMKALSAMTAYQLAGINALIDWAHKDGKENDRI</sequence>
<dbReference type="PANTHER" id="PTHR43479">
    <property type="entry name" value="ACREF/ENVCD OPERON REPRESSOR-RELATED"/>
    <property type="match status" value="1"/>
</dbReference>
<dbReference type="PRINTS" id="PR00455">
    <property type="entry name" value="HTHTETR"/>
</dbReference>
<dbReference type="InterPro" id="IPR009057">
    <property type="entry name" value="Homeodomain-like_sf"/>
</dbReference>
<reference evidence="4 5" key="1">
    <citation type="submission" date="2019-11" db="EMBL/GenBank/DDBJ databases">
        <authorList>
            <person name="Zheng R.K."/>
            <person name="Sun C.M."/>
        </authorList>
    </citation>
    <scope>NUCLEOTIDE SEQUENCE [LARGE SCALE GENOMIC DNA]</scope>
    <source>
        <strain evidence="4 5">SRB007</strain>
    </source>
</reference>
<protein>
    <submittedName>
        <fullName evidence="4">TetR family transcriptional regulator</fullName>
    </submittedName>
</protein>
<dbReference type="InterPro" id="IPR050624">
    <property type="entry name" value="HTH-type_Tx_Regulator"/>
</dbReference>
<gene>
    <name evidence="4" type="ORF">GM415_13375</name>
</gene>
<dbReference type="GO" id="GO:0003677">
    <property type="term" value="F:DNA binding"/>
    <property type="evidence" value="ECO:0007669"/>
    <property type="project" value="UniProtKB-UniRule"/>
</dbReference>
<dbReference type="InterPro" id="IPR023772">
    <property type="entry name" value="DNA-bd_HTH_TetR-type_CS"/>
</dbReference>
<dbReference type="AlphaFoldDB" id="A0A6I6JE20"/>
<dbReference type="InterPro" id="IPR001647">
    <property type="entry name" value="HTH_TetR"/>
</dbReference>
<keyword evidence="5" id="KW-1185">Reference proteome</keyword>
<dbReference type="PANTHER" id="PTHR43479:SF11">
    <property type="entry name" value="ACREF_ENVCD OPERON REPRESSOR-RELATED"/>
    <property type="match status" value="1"/>
</dbReference>
<dbReference type="PROSITE" id="PS50977">
    <property type="entry name" value="HTH_TETR_2"/>
    <property type="match status" value="1"/>
</dbReference>
<keyword evidence="1 2" id="KW-0238">DNA-binding</keyword>
<organism evidence="4 5">
    <name type="scientific">Pseudodesulfovibrio cashew</name>
    <dbReference type="NCBI Taxonomy" id="2678688"/>
    <lineage>
        <taxon>Bacteria</taxon>
        <taxon>Pseudomonadati</taxon>
        <taxon>Thermodesulfobacteriota</taxon>
        <taxon>Desulfovibrionia</taxon>
        <taxon>Desulfovibrionales</taxon>
        <taxon>Desulfovibrionaceae</taxon>
    </lineage>
</organism>